<accession>A0A818P2W5</accession>
<dbReference type="GO" id="GO:0071108">
    <property type="term" value="P:protein K48-linked deubiquitination"/>
    <property type="evidence" value="ECO:0007669"/>
    <property type="project" value="TreeGrafter"/>
</dbReference>
<gene>
    <name evidence="13" type="ORF">OKA104_LOCUS7315</name>
</gene>
<sequence>MQNYSSYYKNENSYNDNNLSVDVKLRRTKDNDSLTNPILHRALSTVSANQTLVNNQRNVLANNYRRTSINDEIVTIDHNDAESSFILPNLYELPEDIRIRVMDSLVDTPTMISLEETKRLNWWVNKKLPCPKLYPLVTTGDGNCLLHATSLAMWGFHDHSLSMRKALNETLITSKPNCSLYRRWRWAQSVQNKKYGLVFSEQEWNEEWKSLLRLSSAEPRTVQTKVLDSNPPIDDNYLKSTPINSNDSTKSLSQSSRQYYESLEEFHVYVLANNIRRPIIIYSDTILRTNDGEAISPIEFGGIYLPLEIPPDKCHKQPVFLAFDAAHFSALVAMEQTIKSITKTTYRIPLIDIETLDLLPIHFLIDPGLNFQWPIDKELSDDKIHLYPNYEESRMNILEKYLNLSKEYSLLNNLNPQVSTTIDDEQISKGDHIDSSNELNSTTPPPTTTTSTRNKKLSRSSFNSFSKIIRRTFIHPFSLTKRTSLKNPPNRILDSSIINENLPERRKSSPLLNRHTNILTIIVTNFQPKQPNTSDNMIKNYIDACMNEYNLEKDQKQNNENDNLQNIELSTSSNGNSISSKSINHYSDWTDSSLSNPQLVVYHQHYPSSSSNRSSRDMITTNSNEKLIETGSRHKLSNKTDILTRHTQKSCDIDDDNEDVLPIENGQFSTHINYVQRKSNQSTNSNNHEMINEQYHYPESHINDVSNRSVPSQKLISTSLKRQQSSSSDKNPNNLNLIDSKPSLLSPLSTTNINKRIQQLNSPANIIQQKRL</sequence>
<dbReference type="PANTHER" id="PTHR13367:SF27">
    <property type="entry name" value="OTU DOMAIN-CONTAINING PROTEIN"/>
    <property type="match status" value="1"/>
</dbReference>
<evidence type="ECO:0000256" key="9">
    <source>
        <dbReference type="ARBA" id="ARBA00022807"/>
    </source>
</evidence>
<evidence type="ECO:0000313" key="13">
    <source>
        <dbReference type="EMBL" id="CAF3614885.1"/>
    </source>
</evidence>
<comment type="catalytic activity">
    <reaction evidence="1">
        <text>Thiol-dependent hydrolysis of ester, thioester, amide, peptide and isopeptide bonds formed by the C-terminal Gly of ubiquitin (a 76-residue protein attached to proteins as an intracellular targeting signal).</text>
        <dbReference type="EC" id="3.4.19.12"/>
    </reaction>
</comment>
<dbReference type="PROSITE" id="PS50802">
    <property type="entry name" value="OTU"/>
    <property type="match status" value="1"/>
</dbReference>
<comment type="caution">
    <text evidence="13">The sequence shown here is derived from an EMBL/GenBank/DDBJ whole genome shotgun (WGS) entry which is preliminary data.</text>
</comment>
<comment type="similarity">
    <text evidence="2">Belongs to the peptidase C64 family.</text>
</comment>
<dbReference type="GO" id="GO:0035871">
    <property type="term" value="P:protein K11-linked deubiquitination"/>
    <property type="evidence" value="ECO:0007669"/>
    <property type="project" value="TreeGrafter"/>
</dbReference>
<name>A0A818P2W5_9BILA</name>
<evidence type="ECO:0000256" key="11">
    <source>
        <dbReference type="SAM" id="MobiDB-lite"/>
    </source>
</evidence>
<protein>
    <recommendedName>
        <fullName evidence="3">ubiquitinyl hydrolase 1</fullName>
        <ecNumber evidence="3">3.4.19.12</ecNumber>
    </recommendedName>
</protein>
<evidence type="ECO:0000256" key="6">
    <source>
        <dbReference type="ARBA" id="ARBA00022771"/>
    </source>
</evidence>
<keyword evidence="8" id="KW-0378">Hydrolase</keyword>
<evidence type="ECO:0000256" key="2">
    <source>
        <dbReference type="ARBA" id="ARBA00005865"/>
    </source>
</evidence>
<feature type="region of interest" description="Disordered" evidence="11">
    <location>
        <begin position="225"/>
        <end position="251"/>
    </location>
</feature>
<evidence type="ECO:0000256" key="10">
    <source>
        <dbReference type="ARBA" id="ARBA00022833"/>
    </source>
</evidence>
<dbReference type="Proteomes" id="UP000663881">
    <property type="component" value="Unassembled WGS sequence"/>
</dbReference>
<evidence type="ECO:0000256" key="4">
    <source>
        <dbReference type="ARBA" id="ARBA00022670"/>
    </source>
</evidence>
<dbReference type="GO" id="GO:0004843">
    <property type="term" value="F:cysteine-type deubiquitinase activity"/>
    <property type="evidence" value="ECO:0007669"/>
    <property type="project" value="UniProtKB-EC"/>
</dbReference>
<keyword evidence="7" id="KW-0833">Ubl conjugation pathway</keyword>
<dbReference type="GO" id="GO:0071947">
    <property type="term" value="P:protein deubiquitination involved in ubiquitin-dependent protein catabolic process"/>
    <property type="evidence" value="ECO:0007669"/>
    <property type="project" value="TreeGrafter"/>
</dbReference>
<organism evidence="13 14">
    <name type="scientific">Adineta steineri</name>
    <dbReference type="NCBI Taxonomy" id="433720"/>
    <lineage>
        <taxon>Eukaryota</taxon>
        <taxon>Metazoa</taxon>
        <taxon>Spiralia</taxon>
        <taxon>Gnathifera</taxon>
        <taxon>Rotifera</taxon>
        <taxon>Eurotatoria</taxon>
        <taxon>Bdelloidea</taxon>
        <taxon>Adinetida</taxon>
        <taxon>Adinetidae</taxon>
        <taxon>Adineta</taxon>
    </lineage>
</organism>
<evidence type="ECO:0000256" key="3">
    <source>
        <dbReference type="ARBA" id="ARBA00012759"/>
    </source>
</evidence>
<reference evidence="13" key="1">
    <citation type="submission" date="2021-02" db="EMBL/GenBank/DDBJ databases">
        <authorList>
            <person name="Nowell W R."/>
        </authorList>
    </citation>
    <scope>NUCLEOTIDE SEQUENCE</scope>
</reference>
<dbReference type="EC" id="3.4.19.12" evidence="3"/>
<dbReference type="GO" id="GO:0008270">
    <property type="term" value="F:zinc ion binding"/>
    <property type="evidence" value="ECO:0007669"/>
    <property type="project" value="UniProtKB-KW"/>
</dbReference>
<feature type="compositionally biased region" description="Polar residues" evidence="11">
    <location>
        <begin position="713"/>
        <end position="722"/>
    </location>
</feature>
<dbReference type="GO" id="GO:0070530">
    <property type="term" value="F:K63-linked polyubiquitin modification-dependent protein binding"/>
    <property type="evidence" value="ECO:0007669"/>
    <property type="project" value="TreeGrafter"/>
</dbReference>
<keyword evidence="9" id="KW-0788">Thiol protease</keyword>
<dbReference type="EMBL" id="CAJOAY010000280">
    <property type="protein sequence ID" value="CAF3614885.1"/>
    <property type="molecule type" value="Genomic_DNA"/>
</dbReference>
<evidence type="ECO:0000256" key="7">
    <source>
        <dbReference type="ARBA" id="ARBA00022786"/>
    </source>
</evidence>
<dbReference type="GO" id="GO:0005634">
    <property type="term" value="C:nucleus"/>
    <property type="evidence" value="ECO:0007669"/>
    <property type="project" value="TreeGrafter"/>
</dbReference>
<keyword evidence="10" id="KW-0862">Zinc</keyword>
<feature type="compositionally biased region" description="Polar residues" evidence="11">
    <location>
        <begin position="238"/>
        <end position="251"/>
    </location>
</feature>
<evidence type="ECO:0000313" key="14">
    <source>
        <dbReference type="Proteomes" id="UP000663881"/>
    </source>
</evidence>
<dbReference type="CDD" id="cd22768">
    <property type="entry name" value="OTU_OTUD7"/>
    <property type="match status" value="1"/>
</dbReference>
<keyword evidence="6" id="KW-0863">Zinc-finger</keyword>
<dbReference type="Pfam" id="PF02338">
    <property type="entry name" value="OTU"/>
    <property type="match status" value="1"/>
</dbReference>
<feature type="compositionally biased region" description="Low complexity" evidence="11">
    <location>
        <begin position="436"/>
        <end position="452"/>
    </location>
</feature>
<dbReference type="PANTHER" id="PTHR13367">
    <property type="entry name" value="UBIQUITIN THIOESTERASE"/>
    <property type="match status" value="1"/>
</dbReference>
<dbReference type="InterPro" id="IPR003323">
    <property type="entry name" value="OTU_dom"/>
</dbReference>
<dbReference type="AlphaFoldDB" id="A0A818P2W5"/>
<evidence type="ECO:0000259" key="12">
    <source>
        <dbReference type="PROSITE" id="PS50802"/>
    </source>
</evidence>
<feature type="region of interest" description="Disordered" evidence="11">
    <location>
        <begin position="428"/>
        <end position="458"/>
    </location>
</feature>
<keyword evidence="4" id="KW-0645">Protease</keyword>
<evidence type="ECO:0000256" key="1">
    <source>
        <dbReference type="ARBA" id="ARBA00000707"/>
    </source>
</evidence>
<dbReference type="InterPro" id="IPR051346">
    <property type="entry name" value="OTU_Deubiquitinase"/>
</dbReference>
<evidence type="ECO:0000256" key="8">
    <source>
        <dbReference type="ARBA" id="ARBA00022801"/>
    </source>
</evidence>
<dbReference type="GO" id="GO:0070536">
    <property type="term" value="P:protein K63-linked deubiquitination"/>
    <property type="evidence" value="ECO:0007669"/>
    <property type="project" value="TreeGrafter"/>
</dbReference>
<evidence type="ECO:0000256" key="5">
    <source>
        <dbReference type="ARBA" id="ARBA00022723"/>
    </source>
</evidence>
<dbReference type="GO" id="GO:0005737">
    <property type="term" value="C:cytoplasm"/>
    <property type="evidence" value="ECO:0007669"/>
    <property type="project" value="TreeGrafter"/>
</dbReference>
<proteinExistence type="inferred from homology"/>
<feature type="domain" description="OTU" evidence="12">
    <location>
        <begin position="133"/>
        <end position="334"/>
    </location>
</feature>
<keyword evidence="5" id="KW-0479">Metal-binding</keyword>
<feature type="region of interest" description="Disordered" evidence="11">
    <location>
        <begin position="713"/>
        <end position="741"/>
    </location>
</feature>